<comment type="caution">
    <text evidence="5">The sequence shown here is derived from an EMBL/GenBank/DDBJ whole genome shotgun (WGS) entry which is preliminary data.</text>
</comment>
<proteinExistence type="predicted"/>
<evidence type="ECO:0000256" key="2">
    <source>
        <dbReference type="ARBA" id="ARBA00023125"/>
    </source>
</evidence>
<dbReference type="AlphaFoldDB" id="A0A4Y7RCY1"/>
<gene>
    <name evidence="5" type="primary">btr</name>
    <name evidence="5" type="ORF">Psch_00214</name>
</gene>
<dbReference type="Gene3D" id="3.30.450.20">
    <property type="entry name" value="PAS domain"/>
    <property type="match status" value="1"/>
</dbReference>
<dbReference type="Pfam" id="PF12833">
    <property type="entry name" value="HTH_18"/>
    <property type="match status" value="1"/>
</dbReference>
<name>A0A4Y7RCY1_9FIRM</name>
<dbReference type="PROSITE" id="PS01124">
    <property type="entry name" value="HTH_ARAC_FAMILY_2"/>
    <property type="match status" value="1"/>
</dbReference>
<organism evidence="5 6">
    <name type="scientific">Pelotomaculum schinkii</name>
    <dbReference type="NCBI Taxonomy" id="78350"/>
    <lineage>
        <taxon>Bacteria</taxon>
        <taxon>Bacillati</taxon>
        <taxon>Bacillota</taxon>
        <taxon>Clostridia</taxon>
        <taxon>Eubacteriales</taxon>
        <taxon>Desulfotomaculaceae</taxon>
        <taxon>Pelotomaculum</taxon>
    </lineage>
</organism>
<evidence type="ECO:0000256" key="1">
    <source>
        <dbReference type="ARBA" id="ARBA00023015"/>
    </source>
</evidence>
<reference evidence="5 6" key="1">
    <citation type="journal article" date="2018" name="Environ. Microbiol.">
        <title>Novel energy conservation strategies and behaviour of Pelotomaculum schinkii driving syntrophic propionate catabolism.</title>
        <authorList>
            <person name="Hidalgo-Ahumada C.A.P."/>
            <person name="Nobu M.K."/>
            <person name="Narihiro T."/>
            <person name="Tamaki H."/>
            <person name="Liu W.T."/>
            <person name="Kamagata Y."/>
            <person name="Stams A.J.M."/>
            <person name="Imachi H."/>
            <person name="Sousa D.Z."/>
        </authorList>
    </citation>
    <scope>NUCLEOTIDE SEQUENCE [LARGE SCALE GENOMIC DNA]</scope>
    <source>
        <strain evidence="5 6">HH</strain>
    </source>
</reference>
<dbReference type="InterPro" id="IPR009057">
    <property type="entry name" value="Homeodomain-like_sf"/>
</dbReference>
<evidence type="ECO:0000313" key="6">
    <source>
        <dbReference type="Proteomes" id="UP000298324"/>
    </source>
</evidence>
<dbReference type="SUPFAM" id="SSF46689">
    <property type="entry name" value="Homeodomain-like"/>
    <property type="match status" value="1"/>
</dbReference>
<evidence type="ECO:0000313" key="5">
    <source>
        <dbReference type="EMBL" id="TEB06682.1"/>
    </source>
</evidence>
<dbReference type="EMBL" id="QFGA01000001">
    <property type="protein sequence ID" value="TEB06682.1"/>
    <property type="molecule type" value="Genomic_DNA"/>
</dbReference>
<keyword evidence="6" id="KW-1185">Reference proteome</keyword>
<dbReference type="InterPro" id="IPR018060">
    <property type="entry name" value="HTH_AraC"/>
</dbReference>
<accession>A0A4Y7RCY1</accession>
<evidence type="ECO:0000259" key="4">
    <source>
        <dbReference type="PROSITE" id="PS01124"/>
    </source>
</evidence>
<dbReference type="PANTHER" id="PTHR43280:SF2">
    <property type="entry name" value="HTH-TYPE TRANSCRIPTIONAL REGULATOR EXSA"/>
    <property type="match status" value="1"/>
</dbReference>
<sequence length="257" mass="29319">MKDQVEDAQRSLAKSFQSLFEEQELLAKVIECFPYPIQIYAPDGTSVLVNKAMLAEYHAISPDMVVGKYNVLKDPAVIATGQLHVLKRAFQGETVFFPDVRVPLEEIAERYGIQDFDVEAVYQDITVFPILDDLKRVIYVAAFLINRRVYRGKDEIEKAKEYIENHWLERFDLGETAKAACLSKAHFTKLFKKHTGVTPHEYYTNYKISKLKEKLLDANLSIAQAFATCNMDYNGHSARLFKDKTGLSPSAYRTMSG</sequence>
<dbReference type="GO" id="GO:0003700">
    <property type="term" value="F:DNA-binding transcription factor activity"/>
    <property type="evidence" value="ECO:0007669"/>
    <property type="project" value="InterPro"/>
</dbReference>
<evidence type="ECO:0000256" key="3">
    <source>
        <dbReference type="ARBA" id="ARBA00023163"/>
    </source>
</evidence>
<keyword evidence="1" id="KW-0805">Transcription regulation</keyword>
<dbReference type="Gene3D" id="1.10.10.60">
    <property type="entry name" value="Homeodomain-like"/>
    <property type="match status" value="2"/>
</dbReference>
<dbReference type="RefSeq" id="WP_190238856.1">
    <property type="nucleotide sequence ID" value="NZ_QFGA01000001.1"/>
</dbReference>
<dbReference type="PANTHER" id="PTHR43280">
    <property type="entry name" value="ARAC-FAMILY TRANSCRIPTIONAL REGULATOR"/>
    <property type="match status" value="1"/>
</dbReference>
<dbReference type="SMART" id="SM00342">
    <property type="entry name" value="HTH_ARAC"/>
    <property type="match status" value="1"/>
</dbReference>
<keyword evidence="3" id="KW-0804">Transcription</keyword>
<feature type="domain" description="HTH araC/xylS-type" evidence="4">
    <location>
        <begin position="157"/>
        <end position="255"/>
    </location>
</feature>
<keyword evidence="2" id="KW-0238">DNA-binding</keyword>
<dbReference type="Proteomes" id="UP000298324">
    <property type="component" value="Unassembled WGS sequence"/>
</dbReference>
<dbReference type="GO" id="GO:0043565">
    <property type="term" value="F:sequence-specific DNA binding"/>
    <property type="evidence" value="ECO:0007669"/>
    <property type="project" value="InterPro"/>
</dbReference>
<protein>
    <submittedName>
        <fullName evidence="5">HTH-type transcriptional activator Btr</fullName>
    </submittedName>
</protein>